<proteinExistence type="predicted"/>
<dbReference type="InterPro" id="IPR044861">
    <property type="entry name" value="IPNS-like_FE2OG_OXY"/>
</dbReference>
<dbReference type="SUPFAM" id="SSF51197">
    <property type="entry name" value="Clavaminate synthase-like"/>
    <property type="match status" value="1"/>
</dbReference>
<evidence type="ECO:0000313" key="4">
    <source>
        <dbReference type="Proteomes" id="UP000002051"/>
    </source>
</evidence>
<reference evidence="2 4" key="2">
    <citation type="journal article" date="2014" name="BMC Genomics">
        <title>An improved genome release (version Mt4.0) for the model legume Medicago truncatula.</title>
        <authorList>
            <person name="Tang H."/>
            <person name="Krishnakumar V."/>
            <person name="Bidwell S."/>
            <person name="Rosen B."/>
            <person name="Chan A."/>
            <person name="Zhou S."/>
            <person name="Gentzbittel L."/>
            <person name="Childs K.L."/>
            <person name="Yandell M."/>
            <person name="Gundlach H."/>
            <person name="Mayer K.F."/>
            <person name="Schwartz D.C."/>
            <person name="Town C.D."/>
        </authorList>
    </citation>
    <scope>GENOME REANNOTATION</scope>
    <source>
        <strain evidence="3 4">cv. Jemalong A17</strain>
    </source>
</reference>
<accession>G7LE50</accession>
<dbReference type="eggNOG" id="KOG0143">
    <property type="taxonomic scope" value="Eukaryota"/>
</dbReference>
<dbReference type="Pfam" id="PF03171">
    <property type="entry name" value="2OG-FeII_Oxy"/>
    <property type="match status" value="1"/>
</dbReference>
<keyword evidence="4" id="KW-1185">Reference proteome</keyword>
<reference evidence="2 4" key="1">
    <citation type="journal article" date="2011" name="Nature">
        <title>The Medicago genome provides insight into the evolution of rhizobial symbioses.</title>
        <authorList>
            <person name="Young N.D."/>
            <person name="Debelle F."/>
            <person name="Oldroyd G.E."/>
            <person name="Geurts R."/>
            <person name="Cannon S.B."/>
            <person name="Udvardi M.K."/>
            <person name="Benedito V.A."/>
            <person name="Mayer K.F."/>
            <person name="Gouzy J."/>
            <person name="Schoof H."/>
            <person name="Van de Peer Y."/>
            <person name="Proost S."/>
            <person name="Cook D.R."/>
            <person name="Meyers B.C."/>
            <person name="Spannagl M."/>
            <person name="Cheung F."/>
            <person name="De Mita S."/>
            <person name="Krishnakumar V."/>
            <person name="Gundlach H."/>
            <person name="Zhou S."/>
            <person name="Mudge J."/>
            <person name="Bharti A.K."/>
            <person name="Murray J.D."/>
            <person name="Naoumkina M.A."/>
            <person name="Rosen B."/>
            <person name="Silverstein K.A."/>
            <person name="Tang H."/>
            <person name="Rombauts S."/>
            <person name="Zhao P.X."/>
            <person name="Zhou P."/>
            <person name="Barbe V."/>
            <person name="Bardou P."/>
            <person name="Bechner M."/>
            <person name="Bellec A."/>
            <person name="Berger A."/>
            <person name="Berges H."/>
            <person name="Bidwell S."/>
            <person name="Bisseling T."/>
            <person name="Choisne N."/>
            <person name="Couloux A."/>
            <person name="Denny R."/>
            <person name="Deshpande S."/>
            <person name="Dai X."/>
            <person name="Doyle J.J."/>
            <person name="Dudez A.M."/>
            <person name="Farmer A.D."/>
            <person name="Fouteau S."/>
            <person name="Franken C."/>
            <person name="Gibelin C."/>
            <person name="Gish J."/>
            <person name="Goldstein S."/>
            <person name="Gonzalez A.J."/>
            <person name="Green P.J."/>
            <person name="Hallab A."/>
            <person name="Hartog M."/>
            <person name="Hua A."/>
            <person name="Humphray S.J."/>
            <person name="Jeong D.H."/>
            <person name="Jing Y."/>
            <person name="Jocker A."/>
            <person name="Kenton S.M."/>
            <person name="Kim D.J."/>
            <person name="Klee K."/>
            <person name="Lai H."/>
            <person name="Lang C."/>
            <person name="Lin S."/>
            <person name="Macmil S.L."/>
            <person name="Magdelenat G."/>
            <person name="Matthews L."/>
            <person name="McCorrison J."/>
            <person name="Monaghan E.L."/>
            <person name="Mun J.H."/>
            <person name="Najar F.Z."/>
            <person name="Nicholson C."/>
            <person name="Noirot C."/>
            <person name="O'Bleness M."/>
            <person name="Paule C.R."/>
            <person name="Poulain J."/>
            <person name="Prion F."/>
            <person name="Qin B."/>
            <person name="Qu C."/>
            <person name="Retzel E.F."/>
            <person name="Riddle C."/>
            <person name="Sallet E."/>
            <person name="Samain S."/>
            <person name="Samson N."/>
            <person name="Sanders I."/>
            <person name="Saurat O."/>
            <person name="Scarpelli C."/>
            <person name="Schiex T."/>
            <person name="Segurens B."/>
            <person name="Severin A.J."/>
            <person name="Sherrier D.J."/>
            <person name="Shi R."/>
            <person name="Sims S."/>
            <person name="Singer S.R."/>
            <person name="Sinharoy S."/>
            <person name="Sterck L."/>
            <person name="Viollet A."/>
            <person name="Wang B.B."/>
            <person name="Wang K."/>
            <person name="Wang M."/>
            <person name="Wang X."/>
            <person name="Warfsmann J."/>
            <person name="Weissenbach J."/>
            <person name="White D.D."/>
            <person name="White J.D."/>
            <person name="Wiley G.B."/>
            <person name="Wincker P."/>
            <person name="Xing Y."/>
            <person name="Yang L."/>
            <person name="Yao Z."/>
            <person name="Ying F."/>
            <person name="Zhai J."/>
            <person name="Zhou L."/>
            <person name="Zuber A."/>
            <person name="Denarie J."/>
            <person name="Dixon R.A."/>
            <person name="May G.D."/>
            <person name="Schwartz D.C."/>
            <person name="Rogers J."/>
            <person name="Quetier F."/>
            <person name="Town C.D."/>
            <person name="Roe B.A."/>
        </authorList>
    </citation>
    <scope>NUCLEOTIDE SEQUENCE [LARGE SCALE GENOMIC DNA]</scope>
    <source>
        <strain evidence="2">A17</strain>
        <strain evidence="3 4">cv. Jemalong A17</strain>
    </source>
</reference>
<evidence type="ECO:0000313" key="2">
    <source>
        <dbReference type="EMBL" id="AET04772.1"/>
    </source>
</evidence>
<dbReference type="STRING" id="3880.G7LE50"/>
<dbReference type="InterPro" id="IPR027443">
    <property type="entry name" value="IPNS-like_sf"/>
</dbReference>
<evidence type="ECO:0000313" key="3">
    <source>
        <dbReference type="EnsemblPlants" id="AET04772"/>
    </source>
</evidence>
<protein>
    <recommendedName>
        <fullName evidence="1">Isopenicillin N synthase-like Fe(2+) 2OG dioxygenase domain-containing protein</fullName>
    </recommendedName>
</protein>
<reference evidence="3" key="3">
    <citation type="submission" date="2015-04" db="UniProtKB">
        <authorList>
            <consortium name="EnsemblPlants"/>
        </authorList>
    </citation>
    <scope>IDENTIFICATION</scope>
    <source>
        <strain evidence="3">cv. Jemalong A17</strain>
    </source>
</reference>
<dbReference type="EnsemblPlants" id="AET04772">
    <property type="protein sequence ID" value="AET04772"/>
    <property type="gene ID" value="MTR_8g093970"/>
</dbReference>
<dbReference type="Gene3D" id="2.60.120.330">
    <property type="entry name" value="B-lactam Antibiotic, Isopenicillin N Synthase, Chain"/>
    <property type="match status" value="1"/>
</dbReference>
<organism evidence="2 4">
    <name type="scientific">Medicago truncatula</name>
    <name type="common">Barrel medic</name>
    <name type="synonym">Medicago tribuloides</name>
    <dbReference type="NCBI Taxonomy" id="3880"/>
    <lineage>
        <taxon>Eukaryota</taxon>
        <taxon>Viridiplantae</taxon>
        <taxon>Streptophyta</taxon>
        <taxon>Embryophyta</taxon>
        <taxon>Tracheophyta</taxon>
        <taxon>Spermatophyta</taxon>
        <taxon>Magnoliopsida</taxon>
        <taxon>eudicotyledons</taxon>
        <taxon>Gunneridae</taxon>
        <taxon>Pentapetalae</taxon>
        <taxon>rosids</taxon>
        <taxon>fabids</taxon>
        <taxon>Fabales</taxon>
        <taxon>Fabaceae</taxon>
        <taxon>Papilionoideae</taxon>
        <taxon>50 kb inversion clade</taxon>
        <taxon>NPAAA clade</taxon>
        <taxon>Hologalegina</taxon>
        <taxon>IRL clade</taxon>
        <taxon>Trifolieae</taxon>
        <taxon>Medicago</taxon>
    </lineage>
</organism>
<dbReference type="AlphaFoldDB" id="G7LE50"/>
<dbReference type="Proteomes" id="UP000002051">
    <property type="component" value="Chromosome 8"/>
</dbReference>
<dbReference type="PaxDb" id="3880-AET04772"/>
<dbReference type="EMBL" id="CM001224">
    <property type="protein sequence ID" value="AET04772.1"/>
    <property type="molecule type" value="Genomic_DNA"/>
</dbReference>
<name>G7LE50_MEDTR</name>
<dbReference type="HOGENOM" id="CLU_2112561_0_0_1"/>
<gene>
    <name evidence="2" type="ordered locus">MTR_8g093970</name>
</gene>
<evidence type="ECO:0000259" key="1">
    <source>
        <dbReference type="Pfam" id="PF03171"/>
    </source>
</evidence>
<sequence>MELIAVSLGLVPNRVYDFFIHNTSNIRLNHYPPCPYTHLALGLGHHKDTDVLTVKSELTNDKNPPKYSKINWGNFRTECAAHSKWERSLVEDQAVVRHGLRSGYSTYLPGGKPPC</sequence>
<feature type="domain" description="Isopenicillin N synthase-like Fe(2+) 2OG dioxygenase" evidence="1">
    <location>
        <begin position="24"/>
        <end position="54"/>
    </location>
</feature>